<evidence type="ECO:0000313" key="5">
    <source>
        <dbReference type="EMBL" id="QEK39003.1"/>
    </source>
</evidence>
<evidence type="ECO:0000259" key="4">
    <source>
        <dbReference type="SMART" id="SM00475"/>
    </source>
</evidence>
<dbReference type="PANTHER" id="PTHR42646:SF2">
    <property type="entry name" value="5'-3' EXONUCLEASE FAMILY PROTEIN"/>
    <property type="match status" value="1"/>
</dbReference>
<dbReference type="KEGG" id="nabu:FZC36_00950"/>
<dbReference type="InterPro" id="IPR020046">
    <property type="entry name" value="5-3_exonucl_a-hlix_arch_N"/>
</dbReference>
<dbReference type="SMART" id="SM00475">
    <property type="entry name" value="53EXOc"/>
    <property type="match status" value="1"/>
</dbReference>
<evidence type="ECO:0000256" key="3">
    <source>
        <dbReference type="ARBA" id="ARBA00023125"/>
    </source>
</evidence>
<keyword evidence="2" id="KW-0378">Hydrolase</keyword>
<dbReference type="SUPFAM" id="SSF88723">
    <property type="entry name" value="PIN domain-like"/>
    <property type="match status" value="1"/>
</dbReference>
<dbReference type="AlphaFoldDB" id="A0A5C0UHG7"/>
<dbReference type="SMART" id="SM00279">
    <property type="entry name" value="HhH2"/>
    <property type="match status" value="1"/>
</dbReference>
<dbReference type="InterPro" id="IPR002421">
    <property type="entry name" value="5-3_exonuclease"/>
</dbReference>
<dbReference type="CDD" id="cd09859">
    <property type="entry name" value="PIN_53EXO"/>
    <property type="match status" value="1"/>
</dbReference>
<dbReference type="OrthoDB" id="9806424at2"/>
<dbReference type="RefSeq" id="WP_148972126.1">
    <property type="nucleotide sequence ID" value="NZ_CP043314.1"/>
</dbReference>
<name>A0A5C0UHG7_9PROT</name>
<dbReference type="GO" id="GO:0033567">
    <property type="term" value="P:DNA replication, Okazaki fragment processing"/>
    <property type="evidence" value="ECO:0007669"/>
    <property type="project" value="InterPro"/>
</dbReference>
<gene>
    <name evidence="5" type="ORF">FZC36_00950</name>
</gene>
<dbReference type="InterPro" id="IPR008918">
    <property type="entry name" value="HhH2"/>
</dbReference>
<dbReference type="InterPro" id="IPR020045">
    <property type="entry name" value="DNA_polI_H3TH"/>
</dbReference>
<keyword evidence="3" id="KW-0238">DNA-binding</keyword>
<dbReference type="InterPro" id="IPR029060">
    <property type="entry name" value="PIN-like_dom_sf"/>
</dbReference>
<dbReference type="Proteomes" id="UP000324924">
    <property type="component" value="Chromosome"/>
</dbReference>
<reference evidence="5 6" key="1">
    <citation type="submission" date="2019-08" db="EMBL/GenBank/DDBJ databases">
        <title>Highly reduced genomes of protist endosymbionts show evolutionary convergence.</title>
        <authorList>
            <person name="George E."/>
            <person name="Husnik F."/>
            <person name="Tashyreva D."/>
            <person name="Prokopchuk G."/>
            <person name="Horak A."/>
            <person name="Kwong W.K."/>
            <person name="Lukes J."/>
            <person name="Keeling P.J."/>
        </authorList>
    </citation>
    <scope>NUCLEOTIDE SEQUENCE [LARGE SCALE GENOMIC DNA]</scope>
    <source>
        <strain evidence="5">1604HC</strain>
    </source>
</reference>
<dbReference type="GO" id="GO:0008409">
    <property type="term" value="F:5'-3' exonuclease activity"/>
    <property type="evidence" value="ECO:0007669"/>
    <property type="project" value="InterPro"/>
</dbReference>
<protein>
    <recommendedName>
        <fullName evidence="4">5'-3' exonuclease domain-containing protein</fullName>
    </recommendedName>
</protein>
<dbReference type="Pfam" id="PF02739">
    <property type="entry name" value="5_3_exonuc_N"/>
    <property type="match status" value="1"/>
</dbReference>
<dbReference type="Pfam" id="PF01367">
    <property type="entry name" value="5_3_exonuc"/>
    <property type="match status" value="1"/>
</dbReference>
<dbReference type="SUPFAM" id="SSF47807">
    <property type="entry name" value="5' to 3' exonuclease, C-terminal subdomain"/>
    <property type="match status" value="1"/>
</dbReference>
<organism evidence="5 6">
    <name type="scientific">Candidatus Nesciobacter abundans</name>
    <dbReference type="NCBI Taxonomy" id="2601668"/>
    <lineage>
        <taxon>Bacteria</taxon>
        <taxon>Pseudomonadati</taxon>
        <taxon>Pseudomonadota</taxon>
        <taxon>Alphaproteobacteria</taxon>
        <taxon>Holosporales</taxon>
        <taxon>Holosporaceae</taxon>
        <taxon>Candidatus Nesciobacter</taxon>
    </lineage>
</organism>
<evidence type="ECO:0000313" key="6">
    <source>
        <dbReference type="Proteomes" id="UP000324924"/>
    </source>
</evidence>
<feature type="domain" description="5'-3' exonuclease" evidence="4">
    <location>
        <begin position="1"/>
        <end position="255"/>
    </location>
</feature>
<sequence>MDLVILDGFSILFRNFFGMSSLYNSEGLPIGGAVGFLNTIFKVMKKYRPDYICIALDSGEKTWRHNLYSDYKSNRKKTPEDLIPQFPIIHEMCETLNLNIFKGGECEADDWIGSISKKYQSNCSNVVVCSCDKDLMQLVENNVFFVNPFKFQKMYEEDVVEKMGVSPNQIPDLFGLTGDASDCIPGVPNVGAKTASSWLNEFKTLEGVIDNLGHLKPLSRRGSLSGNIEQAHLSKTLATLKLDLDLPEIHDLKTNYDKDLLLDLIRKYKMEKHIRF</sequence>
<dbReference type="CDD" id="cd09898">
    <property type="entry name" value="H3TH_53EXO"/>
    <property type="match status" value="1"/>
</dbReference>
<evidence type="ECO:0000256" key="1">
    <source>
        <dbReference type="ARBA" id="ARBA00022722"/>
    </source>
</evidence>
<keyword evidence="6" id="KW-1185">Reference proteome</keyword>
<evidence type="ECO:0000256" key="2">
    <source>
        <dbReference type="ARBA" id="ARBA00022801"/>
    </source>
</evidence>
<accession>A0A5C0UHG7</accession>
<dbReference type="InterPro" id="IPR038969">
    <property type="entry name" value="FEN"/>
</dbReference>
<keyword evidence="1" id="KW-0540">Nuclease</keyword>
<dbReference type="FunFam" id="1.10.150.20:FF:000003">
    <property type="entry name" value="DNA polymerase I"/>
    <property type="match status" value="1"/>
</dbReference>
<dbReference type="Gene3D" id="3.40.50.1010">
    <property type="entry name" value="5'-nuclease"/>
    <property type="match status" value="1"/>
</dbReference>
<dbReference type="Gene3D" id="1.10.150.20">
    <property type="entry name" value="5' to 3' exonuclease, C-terminal subdomain"/>
    <property type="match status" value="1"/>
</dbReference>
<proteinExistence type="predicted"/>
<dbReference type="EMBL" id="CP043314">
    <property type="protein sequence ID" value="QEK39003.1"/>
    <property type="molecule type" value="Genomic_DNA"/>
</dbReference>
<dbReference type="InterPro" id="IPR036279">
    <property type="entry name" value="5-3_exonuclease_C_sf"/>
</dbReference>
<dbReference type="PANTHER" id="PTHR42646">
    <property type="entry name" value="FLAP ENDONUCLEASE XNI"/>
    <property type="match status" value="1"/>
</dbReference>
<dbReference type="GO" id="GO:0003677">
    <property type="term" value="F:DNA binding"/>
    <property type="evidence" value="ECO:0007669"/>
    <property type="project" value="UniProtKB-KW"/>
</dbReference>
<dbReference type="GO" id="GO:0017108">
    <property type="term" value="F:5'-flap endonuclease activity"/>
    <property type="evidence" value="ECO:0007669"/>
    <property type="project" value="InterPro"/>
</dbReference>